<proteinExistence type="predicted"/>
<dbReference type="Proteomes" id="UP000811899">
    <property type="component" value="Unassembled WGS sequence"/>
</dbReference>
<organism evidence="1 2">
    <name type="scientific">Geoanaerobacter pelophilus</name>
    <dbReference type="NCBI Taxonomy" id="60036"/>
    <lineage>
        <taxon>Bacteria</taxon>
        <taxon>Pseudomonadati</taxon>
        <taxon>Thermodesulfobacteriota</taxon>
        <taxon>Desulfuromonadia</taxon>
        <taxon>Geobacterales</taxon>
        <taxon>Geobacteraceae</taxon>
        <taxon>Geoanaerobacter</taxon>
    </lineage>
</organism>
<dbReference type="RefSeq" id="WP_214172496.1">
    <property type="nucleotide sequence ID" value="NZ_JAHCVJ010000006.1"/>
</dbReference>
<evidence type="ECO:0000313" key="1">
    <source>
        <dbReference type="EMBL" id="MBT0665731.1"/>
    </source>
</evidence>
<protein>
    <submittedName>
        <fullName evidence="1">Uncharacterized protein</fullName>
    </submittedName>
</protein>
<dbReference type="EMBL" id="JAHCVJ010000006">
    <property type="protein sequence ID" value="MBT0665731.1"/>
    <property type="molecule type" value="Genomic_DNA"/>
</dbReference>
<comment type="caution">
    <text evidence="1">The sequence shown here is derived from an EMBL/GenBank/DDBJ whole genome shotgun (WGS) entry which is preliminary data.</text>
</comment>
<evidence type="ECO:0000313" key="2">
    <source>
        <dbReference type="Proteomes" id="UP000811899"/>
    </source>
</evidence>
<sequence>MLKLSIAQSTLLRVIAAAGTLTGKPDGQQLAWYARGDATVEDRQLMFSAQTAGRPIQALIQKGLVLPYPKLGPYSCIITAAGMKQAELERGKPLTFISPFDQQVLRLRQGEE</sequence>
<keyword evidence="2" id="KW-1185">Reference proteome</keyword>
<accession>A0AAW4L407</accession>
<reference evidence="1 2" key="1">
    <citation type="submission" date="2021-05" db="EMBL/GenBank/DDBJ databases">
        <title>The draft genome of Geobacter pelophilus DSM 12255.</title>
        <authorList>
            <person name="Xu Z."/>
            <person name="Masuda Y."/>
            <person name="Itoh H."/>
            <person name="Senoo K."/>
        </authorList>
    </citation>
    <scope>NUCLEOTIDE SEQUENCE [LARGE SCALE GENOMIC DNA]</scope>
    <source>
        <strain evidence="1 2">DSM 12255</strain>
    </source>
</reference>
<name>A0AAW4L407_9BACT</name>
<dbReference type="AlphaFoldDB" id="A0AAW4L407"/>
<gene>
    <name evidence="1" type="ORF">KI809_15585</name>
</gene>